<dbReference type="PANTHER" id="PTHR11225:SF4">
    <property type="entry name" value="NUCLEAR PORE COMPLEX PROTEIN NUP93"/>
    <property type="match status" value="1"/>
</dbReference>
<proteinExistence type="inferred from homology"/>
<dbReference type="InterPro" id="IPR007231">
    <property type="entry name" value="Nucleoporin_int_Nup93/Nic96"/>
</dbReference>
<evidence type="ECO:0000256" key="3">
    <source>
        <dbReference type="ARBA" id="ARBA00023242"/>
    </source>
</evidence>
<gene>
    <name evidence="5" type="ORF">Rsub_00460</name>
</gene>
<organism evidence="5 6">
    <name type="scientific">Raphidocelis subcapitata</name>
    <dbReference type="NCBI Taxonomy" id="307507"/>
    <lineage>
        <taxon>Eukaryota</taxon>
        <taxon>Viridiplantae</taxon>
        <taxon>Chlorophyta</taxon>
        <taxon>core chlorophytes</taxon>
        <taxon>Chlorophyceae</taxon>
        <taxon>CS clade</taxon>
        <taxon>Sphaeropleales</taxon>
        <taxon>Selenastraceae</taxon>
        <taxon>Raphidocelis</taxon>
    </lineage>
</organism>
<dbReference type="AlphaFoldDB" id="A0A2V0NL19"/>
<keyword evidence="4" id="KW-0811">Translocation</keyword>
<evidence type="ECO:0000256" key="4">
    <source>
        <dbReference type="RuleBase" id="RU364035"/>
    </source>
</evidence>
<keyword evidence="6" id="KW-1185">Reference proteome</keyword>
<keyword evidence="4" id="KW-0509">mRNA transport</keyword>
<keyword evidence="4" id="KW-0472">Membrane</keyword>
<dbReference type="GO" id="GO:0016973">
    <property type="term" value="P:poly(A)+ mRNA export from nucleus"/>
    <property type="evidence" value="ECO:0007669"/>
    <property type="project" value="TreeGrafter"/>
</dbReference>
<evidence type="ECO:0000313" key="6">
    <source>
        <dbReference type="Proteomes" id="UP000247498"/>
    </source>
</evidence>
<keyword evidence="3 4" id="KW-0539">Nucleus</keyword>
<dbReference type="GO" id="GO:0005643">
    <property type="term" value="C:nuclear pore"/>
    <property type="evidence" value="ECO:0007669"/>
    <property type="project" value="UniProtKB-SubCell"/>
</dbReference>
<keyword evidence="4" id="KW-0906">Nuclear pore complex</keyword>
<dbReference type="InParanoid" id="A0A2V0NL19"/>
<dbReference type="OrthoDB" id="543004at2759"/>
<evidence type="ECO:0000313" key="5">
    <source>
        <dbReference type="EMBL" id="GBF87749.1"/>
    </source>
</evidence>
<keyword evidence="4" id="KW-0653">Protein transport</keyword>
<comment type="similarity">
    <text evidence="2 4">Belongs to the nucleoporin interacting component (NIC) family.</text>
</comment>
<dbReference type="GO" id="GO:0006606">
    <property type="term" value="P:protein import into nucleus"/>
    <property type="evidence" value="ECO:0007669"/>
    <property type="project" value="TreeGrafter"/>
</dbReference>
<dbReference type="Proteomes" id="UP000247498">
    <property type="component" value="Unassembled WGS sequence"/>
</dbReference>
<dbReference type="PANTHER" id="PTHR11225">
    <property type="entry name" value="NUCLEAR PORE COMPLEX PROTEIN NUP93 NUCLEOPORIN NUP93 DEAD EYE PROTEIN"/>
    <property type="match status" value="1"/>
</dbReference>
<dbReference type="EMBL" id="BDRX01000002">
    <property type="protein sequence ID" value="GBF87749.1"/>
    <property type="molecule type" value="Genomic_DNA"/>
</dbReference>
<keyword evidence="4" id="KW-0813">Transport</keyword>
<dbReference type="FunCoup" id="A0A2V0NL19">
    <property type="interactions" value="2356"/>
</dbReference>
<reference evidence="5 6" key="1">
    <citation type="journal article" date="2018" name="Sci. Rep.">
        <title>Raphidocelis subcapitata (=Pseudokirchneriella subcapitata) provides an insight into genome evolution and environmental adaptations in the Sphaeropleales.</title>
        <authorList>
            <person name="Suzuki S."/>
            <person name="Yamaguchi H."/>
            <person name="Nakajima N."/>
            <person name="Kawachi M."/>
        </authorList>
    </citation>
    <scope>NUCLEOTIDE SEQUENCE [LARGE SCALE GENOMIC DNA]</scope>
    <source>
        <strain evidence="5 6">NIES-35</strain>
    </source>
</reference>
<evidence type="ECO:0000256" key="1">
    <source>
        <dbReference type="ARBA" id="ARBA00004259"/>
    </source>
</evidence>
<evidence type="ECO:0000256" key="2">
    <source>
        <dbReference type="ARBA" id="ARBA00010186"/>
    </source>
</evidence>
<dbReference type="STRING" id="307507.A0A2V0NL19"/>
<name>A0A2V0NL19_9CHLO</name>
<dbReference type="GO" id="GO:0017056">
    <property type="term" value="F:structural constituent of nuclear pore"/>
    <property type="evidence" value="ECO:0007669"/>
    <property type="project" value="InterPro"/>
</dbReference>
<dbReference type="Pfam" id="PF04097">
    <property type="entry name" value="Nic96"/>
    <property type="match status" value="1"/>
</dbReference>
<accession>A0A2V0NL19</accession>
<protein>
    <recommendedName>
        <fullName evidence="4">Nuclear pore protein</fullName>
    </recommendedName>
</protein>
<comment type="caution">
    <text evidence="5">The sequence shown here is derived from an EMBL/GenBank/DDBJ whole genome shotgun (WGS) entry which is preliminary data.</text>
</comment>
<comment type="subcellular location">
    <subcellularLocation>
        <location evidence="1">Nucleus envelope</location>
    </subcellularLocation>
    <subcellularLocation>
        <location evidence="4">Nucleus</location>
        <location evidence="4">Nuclear pore complex</location>
    </subcellularLocation>
</comment>
<sequence>MPVDQAKWHNLLSQTQDLVQLDHHGYPVVQRDLQGLLQSSQTARARTSRVRSAADQAAASRLLANQGFDASRLQQDVAMLELAPRVGDVFSGDGGSVDDYLAGIQEMSILAAIQEAQQDSILSFERHLDEAMARDWAADKGRLMGAIAPYTGLGGGGIGQLSFGTVAPRGGEALGGRVTAKEQAYIQVVKRLNAAAARHEAADAVAEFGAACAANEDRAGASTTQMSSVWALLGDILAPARARGLGPGEADFMNALVQGGRAHLSKLFARHIRATISKHRAVAQRGGDPDQLRDIQAYLSVKFKDRGPLDFQQAGGQDTSWVQVYYALRAGQDDLAIRAAARAGDPASGGRALGGAGGGGLASLLQAWLADPAAFRAQHGASMLRECERLAQLPASKQAPIRADYQLLVTALLAGDARALDAATRRSPGLAPTIEDFMWLKLSAIRACGAAGASGLGGATPGGGGGSSAPAYRVSDLQSELNRWPAKYYSREGAEPLLYVTVLLLSCQFRAALRFLATDDSAKALRADAVHLAVALHFAGLLANDGGGGGGGGGDGGGGGGGGAPLDVPGLLRGYGARFVRSDSEVALQYYMLAAAAGGGSMELKGRLFRELLVESKDYGTLLGAGGPLGAGGAIRSFVSGPEERCALLEAVAYDCQLSHQPDEARELFMAARRPRAALRIVNQQLSAALHETKGALDPAAAALIERGQAAVEAMGGAAADDVASRREAEAFQQLCLARRLLELAGKQQWDAALQVVAQLSFIPGERARVEACKSEVRRLDDAVRQRLGDVLEAAADALLGVRSAADATMLGLLRERAECLKQFVLDLDPSITPSTFMHIASCLRAI</sequence>